<dbReference type="Pfam" id="PF16732">
    <property type="entry name" value="ComP_DUS"/>
    <property type="match status" value="1"/>
</dbReference>
<feature type="transmembrane region" description="Helical" evidence="1">
    <location>
        <begin position="20"/>
        <end position="39"/>
    </location>
</feature>
<keyword evidence="1" id="KW-0812">Transmembrane</keyword>
<keyword evidence="3" id="KW-1185">Reference proteome</keyword>
<evidence type="ECO:0000313" key="2">
    <source>
        <dbReference type="EMBL" id="SFE76517.1"/>
    </source>
</evidence>
<reference evidence="3" key="1">
    <citation type="submission" date="2016-10" db="EMBL/GenBank/DDBJ databases">
        <authorList>
            <person name="Varghese N."/>
            <person name="Submissions S."/>
        </authorList>
    </citation>
    <scope>NUCLEOTIDE SEQUENCE [LARGE SCALE GENOMIC DNA]</scope>
    <source>
        <strain evidence="3">UNC178MFTsu3.1</strain>
    </source>
</reference>
<dbReference type="Proteomes" id="UP000199477">
    <property type="component" value="Unassembled WGS sequence"/>
</dbReference>
<keyword evidence="1" id="KW-0472">Membrane</keyword>
<dbReference type="RefSeq" id="WP_051548647.1">
    <property type="nucleotide sequence ID" value="NZ_FONH01000004.1"/>
</dbReference>
<dbReference type="InterPro" id="IPR045584">
    <property type="entry name" value="Pilin-like"/>
</dbReference>
<dbReference type="NCBIfam" id="TIGR02532">
    <property type="entry name" value="IV_pilin_GFxxxE"/>
    <property type="match status" value="1"/>
</dbReference>
<dbReference type="STRING" id="500610.SAMN02799615_01597"/>
<dbReference type="PROSITE" id="PS00409">
    <property type="entry name" value="PROKAR_NTER_METHYL"/>
    <property type="match status" value="1"/>
</dbReference>
<dbReference type="EMBL" id="FONH01000004">
    <property type="protein sequence ID" value="SFE76517.1"/>
    <property type="molecule type" value="Genomic_DNA"/>
</dbReference>
<proteinExistence type="predicted"/>
<organism evidence="2 3">
    <name type="scientific">Dyella marensis</name>
    <dbReference type="NCBI Taxonomy" id="500610"/>
    <lineage>
        <taxon>Bacteria</taxon>
        <taxon>Pseudomonadati</taxon>
        <taxon>Pseudomonadota</taxon>
        <taxon>Gammaproteobacteria</taxon>
        <taxon>Lysobacterales</taxon>
        <taxon>Rhodanobacteraceae</taxon>
        <taxon>Dyella</taxon>
    </lineage>
</organism>
<accession>A0A1I2D7I0</accession>
<dbReference type="Pfam" id="PF07963">
    <property type="entry name" value="N_methyl"/>
    <property type="match status" value="1"/>
</dbReference>
<evidence type="ECO:0000256" key="1">
    <source>
        <dbReference type="SAM" id="Phobius"/>
    </source>
</evidence>
<gene>
    <name evidence="2" type="ORF">SAMN02799615_01597</name>
</gene>
<dbReference type="AlphaFoldDB" id="A0A1I2D7I0"/>
<keyword evidence="1" id="KW-1133">Transmembrane helix</keyword>
<dbReference type="PANTHER" id="PTHR30093:SF47">
    <property type="entry name" value="TYPE IV PILUS NON-CORE MINOR PILIN PILE"/>
    <property type="match status" value="1"/>
</dbReference>
<evidence type="ECO:0000313" key="3">
    <source>
        <dbReference type="Proteomes" id="UP000199477"/>
    </source>
</evidence>
<sequence length="144" mass="16095">MSVRFRRPDRHVRGFTLVELMVVVAIIAVVSAFAVPSYLRYGFRARRADAHQTLLSVTMAQERYYAVNNHYATSMTDLGFKEATSDKGYYKITLRTDAKGTWFNASATPIPGGFQAKDGCLAMDTNDLGQKTFRGHTTNGSCLW</sequence>
<name>A0A1I2D7I0_9GAMM</name>
<dbReference type="InterPro" id="IPR012902">
    <property type="entry name" value="N_methyl_site"/>
</dbReference>
<dbReference type="PANTHER" id="PTHR30093">
    <property type="entry name" value="GENERAL SECRETION PATHWAY PROTEIN G"/>
    <property type="match status" value="1"/>
</dbReference>
<dbReference type="GO" id="GO:0043683">
    <property type="term" value="P:type IV pilus assembly"/>
    <property type="evidence" value="ECO:0007669"/>
    <property type="project" value="InterPro"/>
</dbReference>
<dbReference type="Gene3D" id="3.30.700.10">
    <property type="entry name" value="Glycoprotein, Type 4 Pilin"/>
    <property type="match status" value="1"/>
</dbReference>
<protein>
    <submittedName>
        <fullName evidence="2">Type IV pilus assembly protein PilE</fullName>
    </submittedName>
</protein>
<dbReference type="SUPFAM" id="SSF54523">
    <property type="entry name" value="Pili subunits"/>
    <property type="match status" value="1"/>
</dbReference>
<dbReference type="InterPro" id="IPR031982">
    <property type="entry name" value="PilE-like"/>
</dbReference>